<reference evidence="10" key="1">
    <citation type="journal article" date="2016" name="Genome Biol. Evol.">
        <title>Comparative 'omics' of the Fusarium fujikuroi species complex highlights differences in genetic potential and metabolite synthesis.</title>
        <authorList>
            <person name="Niehaus E.-M."/>
            <person name="Muensterkoetter M."/>
            <person name="Proctor R.H."/>
            <person name="Brown D.W."/>
            <person name="Sharon A."/>
            <person name="Idan Y."/>
            <person name="Oren-Young L."/>
            <person name="Sieber C.M."/>
            <person name="Novak O."/>
            <person name="Pencik A."/>
            <person name="Tarkowska D."/>
            <person name="Hromadova K."/>
            <person name="Freeman S."/>
            <person name="Maymon M."/>
            <person name="Elazar M."/>
            <person name="Youssef S.A."/>
            <person name="El-Shabrawy E.S.M."/>
            <person name="Shalaby A.B.A."/>
            <person name="Houterman P."/>
            <person name="Brock N.L."/>
            <person name="Burkhardt I."/>
            <person name="Tsavkelova E.A."/>
            <person name="Dickschat J.S."/>
            <person name="Galuszka P."/>
            <person name="Gueldener U."/>
            <person name="Tudzynski B."/>
        </authorList>
    </citation>
    <scope>NUCLEOTIDE SEQUENCE [LARGE SCALE GENOMIC DNA]</scope>
    <source>
        <strain evidence="10">MRC7560</strain>
    </source>
</reference>
<organism evidence="9 10">
    <name type="scientific">Fusarium mangiferae</name>
    <name type="common">Mango malformation disease fungus</name>
    <dbReference type="NCBI Taxonomy" id="192010"/>
    <lineage>
        <taxon>Eukaryota</taxon>
        <taxon>Fungi</taxon>
        <taxon>Dikarya</taxon>
        <taxon>Ascomycota</taxon>
        <taxon>Pezizomycotina</taxon>
        <taxon>Sordariomycetes</taxon>
        <taxon>Hypocreomycetidae</taxon>
        <taxon>Hypocreales</taxon>
        <taxon>Nectriaceae</taxon>
        <taxon>Fusarium</taxon>
        <taxon>Fusarium fujikuroi species complex</taxon>
    </lineage>
</organism>
<dbReference type="EMBL" id="FCQH01000020">
    <property type="protein sequence ID" value="CVL07591.1"/>
    <property type="molecule type" value="Genomic_DNA"/>
</dbReference>
<evidence type="ECO:0000256" key="2">
    <source>
        <dbReference type="ARBA" id="ARBA00008807"/>
    </source>
</evidence>
<feature type="transmembrane region" description="Helical" evidence="8">
    <location>
        <begin position="563"/>
        <end position="584"/>
    </location>
</feature>
<dbReference type="NCBIfam" id="TIGR00728">
    <property type="entry name" value="OPT_sfam"/>
    <property type="match status" value="1"/>
</dbReference>
<feature type="transmembrane region" description="Helical" evidence="8">
    <location>
        <begin position="138"/>
        <end position="161"/>
    </location>
</feature>
<keyword evidence="6 8" id="KW-0472">Membrane</keyword>
<evidence type="ECO:0000256" key="7">
    <source>
        <dbReference type="SAM" id="MobiDB-lite"/>
    </source>
</evidence>
<feature type="transmembrane region" description="Helical" evidence="8">
    <location>
        <begin position="703"/>
        <end position="728"/>
    </location>
</feature>
<feature type="transmembrane region" description="Helical" evidence="8">
    <location>
        <begin position="472"/>
        <end position="490"/>
    </location>
</feature>
<dbReference type="InterPro" id="IPR045035">
    <property type="entry name" value="YSL-like"/>
</dbReference>
<evidence type="ECO:0000313" key="9">
    <source>
        <dbReference type="EMBL" id="CVL07591.1"/>
    </source>
</evidence>
<comment type="subcellular location">
    <subcellularLocation>
        <location evidence="1">Membrane</location>
        <topology evidence="1">Multi-pass membrane protein</topology>
    </subcellularLocation>
</comment>
<feature type="transmembrane region" description="Helical" evidence="8">
    <location>
        <begin position="236"/>
        <end position="260"/>
    </location>
</feature>
<dbReference type="GO" id="GO:0035673">
    <property type="term" value="F:oligopeptide transmembrane transporter activity"/>
    <property type="evidence" value="ECO:0007669"/>
    <property type="project" value="InterPro"/>
</dbReference>
<keyword evidence="3" id="KW-0813">Transport</keyword>
<feature type="transmembrane region" description="Helical" evidence="8">
    <location>
        <begin position="447"/>
        <end position="466"/>
    </location>
</feature>
<feature type="region of interest" description="Disordered" evidence="7">
    <location>
        <begin position="1"/>
        <end position="21"/>
    </location>
</feature>
<gene>
    <name evidence="9" type="ORF">FMAN_14470</name>
</gene>
<name>A0A1L7UJD0_FUSMA</name>
<dbReference type="VEuPathDB" id="FungiDB:FMAN_14470"/>
<evidence type="ECO:0000256" key="8">
    <source>
        <dbReference type="SAM" id="Phobius"/>
    </source>
</evidence>
<evidence type="ECO:0000256" key="6">
    <source>
        <dbReference type="ARBA" id="ARBA00023136"/>
    </source>
</evidence>
<dbReference type="InterPro" id="IPR004813">
    <property type="entry name" value="OPT"/>
</dbReference>
<keyword evidence="4 8" id="KW-0812">Transmembrane</keyword>
<keyword evidence="5 8" id="KW-1133">Transmembrane helix</keyword>
<feature type="transmembrane region" description="Helical" evidence="8">
    <location>
        <begin position="312"/>
        <end position="335"/>
    </location>
</feature>
<evidence type="ECO:0000256" key="5">
    <source>
        <dbReference type="ARBA" id="ARBA00022989"/>
    </source>
</evidence>
<proteinExistence type="inferred from homology"/>
<evidence type="ECO:0000313" key="10">
    <source>
        <dbReference type="Proteomes" id="UP000184255"/>
    </source>
</evidence>
<dbReference type="RefSeq" id="XP_041690579.1">
    <property type="nucleotide sequence ID" value="XM_041825172.1"/>
</dbReference>
<comment type="caution">
    <text evidence="9">The sequence shown here is derived from an EMBL/GenBank/DDBJ whole genome shotgun (WGS) entry which is preliminary data.</text>
</comment>
<feature type="transmembrane region" description="Helical" evidence="8">
    <location>
        <begin position="364"/>
        <end position="383"/>
    </location>
</feature>
<feature type="transmembrane region" description="Helical" evidence="8">
    <location>
        <begin position="280"/>
        <end position="305"/>
    </location>
</feature>
<feature type="compositionally biased region" description="Polar residues" evidence="7">
    <location>
        <begin position="1"/>
        <end position="12"/>
    </location>
</feature>
<evidence type="ECO:0000256" key="4">
    <source>
        <dbReference type="ARBA" id="ARBA00022692"/>
    </source>
</evidence>
<comment type="similarity">
    <text evidence="2">Belongs to the oligopeptide OPT transporter family.</text>
</comment>
<dbReference type="PANTHER" id="PTHR31645">
    <property type="entry name" value="OLIGOPEPTIDE TRANSPORTER YGL114W-RELATED"/>
    <property type="match status" value="1"/>
</dbReference>
<dbReference type="GO" id="GO:0000329">
    <property type="term" value="C:fungal-type vacuole membrane"/>
    <property type="evidence" value="ECO:0007669"/>
    <property type="project" value="TreeGrafter"/>
</dbReference>
<feature type="transmembrane region" description="Helical" evidence="8">
    <location>
        <begin position="627"/>
        <end position="645"/>
    </location>
</feature>
<evidence type="ECO:0000256" key="3">
    <source>
        <dbReference type="ARBA" id="ARBA00022448"/>
    </source>
</evidence>
<sequence length="746" mass="80190">MAHVDTQPQKPTGESKPKADVYAQGLGMNTARQEDIEVGEVVNEKAPFEMEAVDMFKPFPPHDLLPEEPYQLSPRAVITGWLLGALVHASNIYLGLKAGIANDANMFATLLGYVALQGFQKMALPLLGGSFGPREHNIIQTVATATGGLSVIFFAAAPAMYQLGLFTNPREDYGKLAAIAGSAAFFGSAISVPMRRIFVLQFGRELDLVFPSAAAVAASIRQLHLGGKDAKLRKSAISLVASFSVSTVWTVGSSYAKGILWDWNITWYIYQWGGYANRAIYAVNWGFFTIEWTPAMIGIGMLVPLNVGLSWLLGYCISYGIIGPIIVAKGLAVGLPYNPRYPDLVTYMALSSEDLVSQPSPRYWFLWPAILVTMCATFTDLLVQWKTFRHALCVGGSRLARYMHDAHTKLGWSFGGDWLARRAEQYPATSDIVDYASKNELVKLREWGGISLVGLVFSSLVMCLLYDMNFGIVLLTLVLGILFAIIVVVVSGQAGVNPGSIVSGGSQLVVGGALKNSKAAFNTNLLSNLVAGAVSGSVSQQAGELTTDFKIGFFLGTSPRAQFYGQLLGVVPAMFLGPGLFVVFTEAYPCIINLKEAATCSFSAPAVQTYSVIATAMVNPQFPVARSSWVFGIIASVVTIGVHLLRHWALVTGRKRLRNWIPNMLMVALGALIPSFQYGFAVSMGAIMAYVWNHRGPKSYAIFMIPIAAGMIGGESIGGIINAVLALAHVSGSEYGTTIGCIGDAC</sequence>
<accession>A0A1L7UJD0</accession>
<dbReference type="Pfam" id="PF03169">
    <property type="entry name" value="OPT"/>
    <property type="match status" value="1"/>
</dbReference>
<feature type="transmembrane region" description="Helical" evidence="8">
    <location>
        <begin position="665"/>
        <end position="691"/>
    </location>
</feature>
<keyword evidence="10" id="KW-1185">Reference proteome</keyword>
<evidence type="ECO:0000256" key="1">
    <source>
        <dbReference type="ARBA" id="ARBA00004141"/>
    </source>
</evidence>
<dbReference type="AlphaFoldDB" id="A0A1L7UJD0"/>
<protein>
    <recommendedName>
        <fullName evidence="11">Oligopeptide transporter</fullName>
    </recommendedName>
</protein>
<dbReference type="GeneID" id="65093717"/>
<evidence type="ECO:0008006" key="11">
    <source>
        <dbReference type="Google" id="ProtNLM"/>
    </source>
</evidence>
<feature type="transmembrane region" description="Helical" evidence="8">
    <location>
        <begin position="173"/>
        <end position="194"/>
    </location>
</feature>
<dbReference type="PANTHER" id="PTHR31645:SF3">
    <property type="entry name" value="OLIGOPEPTIDE TRANSPORTER"/>
    <property type="match status" value="1"/>
</dbReference>
<dbReference type="Proteomes" id="UP000184255">
    <property type="component" value="Unassembled WGS sequence"/>
</dbReference>